<dbReference type="InterPro" id="IPR011701">
    <property type="entry name" value="MFS"/>
</dbReference>
<evidence type="ECO:0000256" key="2">
    <source>
        <dbReference type="ARBA" id="ARBA00022692"/>
    </source>
</evidence>
<feature type="transmembrane region" description="Helical" evidence="5">
    <location>
        <begin position="382"/>
        <end position="403"/>
    </location>
</feature>
<feature type="transmembrane region" description="Helical" evidence="5">
    <location>
        <begin position="23"/>
        <end position="48"/>
    </location>
</feature>
<feature type="transmembrane region" description="Helical" evidence="5">
    <location>
        <begin position="451"/>
        <end position="470"/>
    </location>
</feature>
<comment type="caution">
    <text evidence="7">The sequence shown here is derived from an EMBL/GenBank/DDBJ whole genome shotgun (WGS) entry which is preliminary data.</text>
</comment>
<feature type="transmembrane region" description="Helical" evidence="5">
    <location>
        <begin position="424"/>
        <end position="445"/>
    </location>
</feature>
<feature type="transmembrane region" description="Helical" evidence="5">
    <location>
        <begin position="283"/>
        <end position="309"/>
    </location>
</feature>
<dbReference type="PANTHER" id="PTHR42718">
    <property type="entry name" value="MAJOR FACILITATOR SUPERFAMILY MULTIDRUG TRANSPORTER MFSC"/>
    <property type="match status" value="1"/>
</dbReference>
<evidence type="ECO:0000259" key="6">
    <source>
        <dbReference type="PROSITE" id="PS50850"/>
    </source>
</evidence>
<protein>
    <submittedName>
        <fullName evidence="7">EmrB/QacA subfamily drug resistance transporter</fullName>
    </submittedName>
</protein>
<feature type="transmembrane region" description="Helical" evidence="5">
    <location>
        <begin position="183"/>
        <end position="204"/>
    </location>
</feature>
<feature type="transmembrane region" description="Helical" evidence="5">
    <location>
        <begin position="149"/>
        <end position="171"/>
    </location>
</feature>
<evidence type="ECO:0000313" key="7">
    <source>
        <dbReference type="EMBL" id="RZS44383.1"/>
    </source>
</evidence>
<dbReference type="AlphaFoldDB" id="A0A4V2EUF4"/>
<sequence length="478" mass="49484">MSQALTGEHAAERAAPPLHRWRWLALFVVLAAEIMDLLDALITTIAGPSIRAGIGGGESLVQWLGAGYTIAMASGLIVGGRLGDMFGRKRMFMIGAAGFTVASLLCAVAQSPEMLIGARLLQGLLGAVMLPQGLGVIKEIFPPKELGAAFGAFGPIMGLAAVGGPILAGWLVDANFFGIGWRMIFVINIPVGLLTMLGAARLFPASKRSTTTRLDLAGALLATLGTILMIYPLVQGREHGWPAWTFVGMAASLAVFAFFGWYESRRDRRGVATLVMPSLFGKRAFTGGLVAGLAFFSALVGFGLVFTLFVQLGLNYPPLKAGLASVPQALGMIVGFGIAGAGLSQKLGRTLIHIGTAITAAGFAVFMLVVDGPDVTVWTMAPATAIVGIGLGMAMAPFFDIVLAGVEEHETGSAAGTLTAVQQLGGALGVATLGTVFFSSLTSGFASAINAAVWVSLALLAASFALTFLLPMRARPED</sequence>
<feature type="transmembrane region" description="Helical" evidence="5">
    <location>
        <begin position="91"/>
        <end position="110"/>
    </location>
</feature>
<feature type="transmembrane region" description="Helical" evidence="5">
    <location>
        <begin position="60"/>
        <end position="79"/>
    </location>
</feature>
<dbReference type="GO" id="GO:0005886">
    <property type="term" value="C:plasma membrane"/>
    <property type="evidence" value="ECO:0007669"/>
    <property type="project" value="UniProtKB-SubCell"/>
</dbReference>
<keyword evidence="3 5" id="KW-1133">Transmembrane helix</keyword>
<evidence type="ECO:0000256" key="1">
    <source>
        <dbReference type="ARBA" id="ARBA00004651"/>
    </source>
</evidence>
<keyword evidence="2 5" id="KW-0812">Transmembrane</keyword>
<name>A0A4V2EUF4_9PSEU</name>
<feature type="transmembrane region" description="Helical" evidence="5">
    <location>
        <begin position="350"/>
        <end position="370"/>
    </location>
</feature>
<dbReference type="PROSITE" id="PS50850">
    <property type="entry name" value="MFS"/>
    <property type="match status" value="1"/>
</dbReference>
<comment type="subcellular location">
    <subcellularLocation>
        <location evidence="1">Cell membrane</location>
        <topology evidence="1">Multi-pass membrane protein</topology>
    </subcellularLocation>
</comment>
<reference evidence="7 8" key="1">
    <citation type="submission" date="2019-02" db="EMBL/GenBank/DDBJ databases">
        <title>Genomic Encyclopedia of Type Strains, Phase IV (KMG-IV): sequencing the most valuable type-strain genomes for metagenomic binning, comparative biology and taxonomic classification.</title>
        <authorList>
            <person name="Goeker M."/>
        </authorList>
    </citation>
    <scope>NUCLEOTIDE SEQUENCE [LARGE SCALE GENOMIC DNA]</scope>
    <source>
        <strain evidence="7 8">DSM 101727</strain>
    </source>
</reference>
<dbReference type="RefSeq" id="WP_130342074.1">
    <property type="nucleotide sequence ID" value="NZ_SGWQ01000001.1"/>
</dbReference>
<dbReference type="GO" id="GO:0022857">
    <property type="term" value="F:transmembrane transporter activity"/>
    <property type="evidence" value="ECO:0007669"/>
    <property type="project" value="InterPro"/>
</dbReference>
<evidence type="ECO:0000256" key="5">
    <source>
        <dbReference type="SAM" id="Phobius"/>
    </source>
</evidence>
<dbReference type="InterPro" id="IPR020846">
    <property type="entry name" value="MFS_dom"/>
</dbReference>
<keyword evidence="8" id="KW-1185">Reference proteome</keyword>
<gene>
    <name evidence="7" type="ORF">EV193_101259</name>
</gene>
<dbReference type="CDD" id="cd17321">
    <property type="entry name" value="MFS_MMR_MDR_like"/>
    <property type="match status" value="1"/>
</dbReference>
<dbReference type="SUPFAM" id="SSF103473">
    <property type="entry name" value="MFS general substrate transporter"/>
    <property type="match status" value="1"/>
</dbReference>
<feature type="transmembrane region" description="Helical" evidence="5">
    <location>
        <begin position="216"/>
        <end position="234"/>
    </location>
</feature>
<dbReference type="Gene3D" id="1.20.1720.10">
    <property type="entry name" value="Multidrug resistance protein D"/>
    <property type="match status" value="1"/>
</dbReference>
<dbReference type="PANTHER" id="PTHR42718:SF39">
    <property type="entry name" value="ACTINORHODIN TRANSPORTER-RELATED"/>
    <property type="match status" value="1"/>
</dbReference>
<proteinExistence type="predicted"/>
<dbReference type="Proteomes" id="UP000294257">
    <property type="component" value="Unassembled WGS sequence"/>
</dbReference>
<dbReference type="Pfam" id="PF07690">
    <property type="entry name" value="MFS_1"/>
    <property type="match status" value="1"/>
</dbReference>
<feature type="transmembrane region" description="Helical" evidence="5">
    <location>
        <begin position="116"/>
        <end position="137"/>
    </location>
</feature>
<feature type="transmembrane region" description="Helical" evidence="5">
    <location>
        <begin position="240"/>
        <end position="262"/>
    </location>
</feature>
<evidence type="ECO:0000313" key="8">
    <source>
        <dbReference type="Proteomes" id="UP000294257"/>
    </source>
</evidence>
<dbReference type="Gene3D" id="1.20.1250.20">
    <property type="entry name" value="MFS general substrate transporter like domains"/>
    <property type="match status" value="1"/>
</dbReference>
<keyword evidence="4 5" id="KW-0472">Membrane</keyword>
<dbReference type="InterPro" id="IPR036259">
    <property type="entry name" value="MFS_trans_sf"/>
</dbReference>
<evidence type="ECO:0000256" key="3">
    <source>
        <dbReference type="ARBA" id="ARBA00022989"/>
    </source>
</evidence>
<feature type="domain" description="Major facilitator superfamily (MFS) profile" evidence="6">
    <location>
        <begin position="25"/>
        <end position="475"/>
    </location>
</feature>
<feature type="transmembrane region" description="Helical" evidence="5">
    <location>
        <begin position="321"/>
        <end position="343"/>
    </location>
</feature>
<accession>A0A4V2EUF4</accession>
<dbReference type="EMBL" id="SGWQ01000001">
    <property type="protein sequence ID" value="RZS44383.1"/>
    <property type="molecule type" value="Genomic_DNA"/>
</dbReference>
<dbReference type="OrthoDB" id="4532109at2"/>
<evidence type="ECO:0000256" key="4">
    <source>
        <dbReference type="ARBA" id="ARBA00023136"/>
    </source>
</evidence>
<organism evidence="7 8">
    <name type="scientific">Herbihabitans rhizosphaerae</name>
    <dbReference type="NCBI Taxonomy" id="1872711"/>
    <lineage>
        <taxon>Bacteria</taxon>
        <taxon>Bacillati</taxon>
        <taxon>Actinomycetota</taxon>
        <taxon>Actinomycetes</taxon>
        <taxon>Pseudonocardiales</taxon>
        <taxon>Pseudonocardiaceae</taxon>
        <taxon>Herbihabitans</taxon>
    </lineage>
</organism>